<organism evidence="5 6">
    <name type="scientific">Massilia haematophila</name>
    <dbReference type="NCBI Taxonomy" id="457923"/>
    <lineage>
        <taxon>Bacteria</taxon>
        <taxon>Pseudomonadati</taxon>
        <taxon>Pseudomonadota</taxon>
        <taxon>Betaproteobacteria</taxon>
        <taxon>Burkholderiales</taxon>
        <taxon>Oxalobacteraceae</taxon>
        <taxon>Telluria group</taxon>
        <taxon>Massilia</taxon>
    </lineage>
</organism>
<feature type="chain" id="PRO_5045180181" evidence="2">
    <location>
        <begin position="28"/>
        <end position="215"/>
    </location>
</feature>
<comment type="similarity">
    <text evidence="1">Belongs to the N-acetylmuramoyl-L-alanine amidase 2 family.</text>
</comment>
<dbReference type="InterPro" id="IPR002502">
    <property type="entry name" value="Amidase_domain"/>
</dbReference>
<protein>
    <submittedName>
        <fullName evidence="5">Peptidoglycan recognition family protein</fullName>
    </submittedName>
</protein>
<dbReference type="InterPro" id="IPR015510">
    <property type="entry name" value="PGRP"/>
</dbReference>
<dbReference type="PANTHER" id="PTHR11022:SF41">
    <property type="entry name" value="PEPTIDOGLYCAN-RECOGNITION PROTEIN LC-RELATED"/>
    <property type="match status" value="1"/>
</dbReference>
<dbReference type="CDD" id="cd06583">
    <property type="entry name" value="PGRP"/>
    <property type="match status" value="1"/>
</dbReference>
<keyword evidence="2" id="KW-0732">Signal</keyword>
<dbReference type="RefSeq" id="WP_379736826.1">
    <property type="nucleotide sequence ID" value="NZ_JBHRVV010000001.1"/>
</dbReference>
<dbReference type="InterPro" id="IPR006619">
    <property type="entry name" value="PGRP_domain_met/bac"/>
</dbReference>
<sequence length="215" mass="23671">MNLQLRASRTLSLLALALACASCAVQAPTATTPASVPTIVPVSDWGGTPADASRARRHEITDITLHHQGEPFKPGTDVRQYLRNLQTWSRNTKGWLDIPYHYVIDLEGRVYAARDIGFAGDTNTEYDPKGHALIEVVGNFEEVEPNQAQLEAVADLMAMLAAKYKVPVERIASHRDHSDKTVCPGANLYRYVQSGWFREQVAARLAARPQVAAAH</sequence>
<gene>
    <name evidence="5" type="ORF">ACFOPH_18360</name>
</gene>
<dbReference type="SMART" id="SM00701">
    <property type="entry name" value="PGRP"/>
    <property type="match status" value="1"/>
</dbReference>
<evidence type="ECO:0000259" key="4">
    <source>
        <dbReference type="SMART" id="SM00701"/>
    </source>
</evidence>
<feature type="domain" description="N-acetylmuramoyl-L-alanine amidase" evidence="3">
    <location>
        <begin position="48"/>
        <end position="185"/>
    </location>
</feature>
<dbReference type="PROSITE" id="PS51257">
    <property type="entry name" value="PROKAR_LIPOPROTEIN"/>
    <property type="match status" value="1"/>
</dbReference>
<reference evidence="6" key="1">
    <citation type="journal article" date="2019" name="Int. J. Syst. Evol. Microbiol.">
        <title>The Global Catalogue of Microorganisms (GCM) 10K type strain sequencing project: providing services to taxonomists for standard genome sequencing and annotation.</title>
        <authorList>
            <consortium name="The Broad Institute Genomics Platform"/>
            <consortium name="The Broad Institute Genome Sequencing Center for Infectious Disease"/>
            <person name="Wu L."/>
            <person name="Ma J."/>
        </authorList>
    </citation>
    <scope>NUCLEOTIDE SEQUENCE [LARGE SCALE GENOMIC DNA]</scope>
    <source>
        <strain evidence="6">CCM 7480</strain>
    </source>
</reference>
<proteinExistence type="inferred from homology"/>
<dbReference type="Pfam" id="PF01510">
    <property type="entry name" value="Amidase_2"/>
    <property type="match status" value="1"/>
</dbReference>
<evidence type="ECO:0000313" key="6">
    <source>
        <dbReference type="Proteomes" id="UP001595665"/>
    </source>
</evidence>
<evidence type="ECO:0000313" key="5">
    <source>
        <dbReference type="EMBL" id="MFC3460199.1"/>
    </source>
</evidence>
<name>A0ABV7PQH2_9BURK</name>
<feature type="signal peptide" evidence="2">
    <location>
        <begin position="1"/>
        <end position="27"/>
    </location>
</feature>
<evidence type="ECO:0000256" key="1">
    <source>
        <dbReference type="ARBA" id="ARBA00007553"/>
    </source>
</evidence>
<dbReference type="SUPFAM" id="SSF55846">
    <property type="entry name" value="N-acetylmuramoyl-L-alanine amidase-like"/>
    <property type="match status" value="1"/>
</dbReference>
<evidence type="ECO:0000256" key="2">
    <source>
        <dbReference type="SAM" id="SignalP"/>
    </source>
</evidence>
<dbReference type="SMART" id="SM00644">
    <property type="entry name" value="Ami_2"/>
    <property type="match status" value="1"/>
</dbReference>
<dbReference type="Gene3D" id="3.40.80.10">
    <property type="entry name" value="Peptidoglycan recognition protein-like"/>
    <property type="match status" value="1"/>
</dbReference>
<dbReference type="PANTHER" id="PTHR11022">
    <property type="entry name" value="PEPTIDOGLYCAN RECOGNITION PROTEIN"/>
    <property type="match status" value="1"/>
</dbReference>
<dbReference type="EMBL" id="JBHRVV010000001">
    <property type="protein sequence ID" value="MFC3460199.1"/>
    <property type="molecule type" value="Genomic_DNA"/>
</dbReference>
<dbReference type="InterPro" id="IPR036505">
    <property type="entry name" value="Amidase/PGRP_sf"/>
</dbReference>
<accession>A0ABV7PQH2</accession>
<dbReference type="Proteomes" id="UP001595665">
    <property type="component" value="Unassembled WGS sequence"/>
</dbReference>
<evidence type="ECO:0000259" key="3">
    <source>
        <dbReference type="SMART" id="SM00644"/>
    </source>
</evidence>
<keyword evidence="6" id="KW-1185">Reference proteome</keyword>
<feature type="domain" description="Peptidoglycan recognition protein family" evidence="4">
    <location>
        <begin position="37"/>
        <end position="178"/>
    </location>
</feature>
<comment type="caution">
    <text evidence="5">The sequence shown here is derived from an EMBL/GenBank/DDBJ whole genome shotgun (WGS) entry which is preliminary data.</text>
</comment>